<name>A0A916YWT6_9SPHN</name>
<evidence type="ECO:0000313" key="3">
    <source>
        <dbReference type="Proteomes" id="UP000612349"/>
    </source>
</evidence>
<dbReference type="Proteomes" id="UP000612349">
    <property type="component" value="Unassembled WGS sequence"/>
</dbReference>
<evidence type="ECO:0000313" key="2">
    <source>
        <dbReference type="EMBL" id="GGD63551.1"/>
    </source>
</evidence>
<protein>
    <submittedName>
        <fullName evidence="2">Uncharacterized protein</fullName>
    </submittedName>
</protein>
<comment type="caution">
    <text evidence="2">The sequence shown here is derived from an EMBL/GenBank/DDBJ whole genome shotgun (WGS) entry which is preliminary data.</text>
</comment>
<accession>A0A916YWT6</accession>
<feature type="region of interest" description="Disordered" evidence="1">
    <location>
        <begin position="31"/>
        <end position="52"/>
    </location>
</feature>
<dbReference type="EMBL" id="BMIP01000002">
    <property type="protein sequence ID" value="GGD63551.1"/>
    <property type="molecule type" value="Genomic_DNA"/>
</dbReference>
<reference evidence="2" key="2">
    <citation type="submission" date="2020-09" db="EMBL/GenBank/DDBJ databases">
        <authorList>
            <person name="Sun Q."/>
            <person name="Zhou Y."/>
        </authorList>
    </citation>
    <scope>NUCLEOTIDE SEQUENCE</scope>
    <source>
        <strain evidence="2">CGMCC 1.15360</strain>
    </source>
</reference>
<keyword evidence="3" id="KW-1185">Reference proteome</keyword>
<sequence>MAPATEFATIKPTIATYVDWAAYTDQNKGREGMANKATSTMPDNAAIPPPNRRIREEPYSITIWELAKFIAMTPRVLVT</sequence>
<gene>
    <name evidence="2" type="ORF">GCM10010990_11330</name>
</gene>
<organism evidence="2 3">
    <name type="scientific">Croceicoccus mobilis</name>
    <dbReference type="NCBI Taxonomy" id="1703339"/>
    <lineage>
        <taxon>Bacteria</taxon>
        <taxon>Pseudomonadati</taxon>
        <taxon>Pseudomonadota</taxon>
        <taxon>Alphaproteobacteria</taxon>
        <taxon>Sphingomonadales</taxon>
        <taxon>Erythrobacteraceae</taxon>
        <taxon>Croceicoccus</taxon>
    </lineage>
</organism>
<reference evidence="2" key="1">
    <citation type="journal article" date="2014" name="Int. J. Syst. Evol. Microbiol.">
        <title>Complete genome sequence of Corynebacterium casei LMG S-19264T (=DSM 44701T), isolated from a smear-ripened cheese.</title>
        <authorList>
            <consortium name="US DOE Joint Genome Institute (JGI-PGF)"/>
            <person name="Walter F."/>
            <person name="Albersmeier A."/>
            <person name="Kalinowski J."/>
            <person name="Ruckert C."/>
        </authorList>
    </citation>
    <scope>NUCLEOTIDE SEQUENCE</scope>
    <source>
        <strain evidence="2">CGMCC 1.15360</strain>
    </source>
</reference>
<dbReference type="AlphaFoldDB" id="A0A916YWT6"/>
<evidence type="ECO:0000256" key="1">
    <source>
        <dbReference type="SAM" id="MobiDB-lite"/>
    </source>
</evidence>
<proteinExistence type="predicted"/>